<keyword evidence="11" id="KW-1185">Reference proteome</keyword>
<evidence type="ECO:0000313" key="10">
    <source>
        <dbReference type="EMBL" id="GEP54296.1"/>
    </source>
</evidence>
<dbReference type="EMBL" id="BKAJ01000030">
    <property type="protein sequence ID" value="GEP54296.1"/>
    <property type="molecule type" value="Genomic_DNA"/>
</dbReference>
<sequence>MAQTMAAGRRPVLGTAAMLAPILVLFLAAYVLPLGGLVADSFQREGDFTFANHTALLESRAFRIILWRTLTLSFVVTLICLLIAYPLAYVLARLPSRWAAGLLLLVSVPYVTSILIRSYAWVVLLANNGVVNKLLLASGLVDEPLKLAFNETGTYIGMVHVQLPLMVFPLYAAMHRIDRSLLAAARNLGSTAASAFWHIFLPLSLPGVASGCTLVFLSCLGFYVTPALLGGPGQYMLAQGITVRVLTLADFAGAAAQATVLLLVVVLLFVALRRRFAAGLGIESTGRSGRTTAARGLRAWPAPLEAAIEVLSGPLRALGSMLSIVGGPVVAVLAVLALLFLIVPLLMVIPLAFSDSPYLTFPPPGYSLRWFKTFLANARWLDAAGFSLGAAGIGAVVSLIVGIPAAFAVVRRPMMGRLPLYLLLISPLIVPHVIVALAMYFSMARVQLIGTPLAFVIAYALIGAPYVFVLFVAGLLRFDRSLEMAAANLGATPVTVLRTVTLPLLLPTLAAALLFAFIIGFDDVVFGLFLAGTNATPLPIRMWDDIRLEISPQIAVVAVLLFAALALAYAAYLALGLLGDRRSRMPGGGPIA</sequence>
<dbReference type="PANTHER" id="PTHR42929:SF5">
    <property type="entry name" value="ABC TRANSPORTER PERMEASE PROTEIN"/>
    <property type="match status" value="1"/>
</dbReference>
<comment type="similarity">
    <text evidence="2">Belongs to the binding-protein-dependent transport system permease family. CysTW subfamily.</text>
</comment>
<keyword evidence="4" id="KW-1003">Cell membrane</keyword>
<organism evidence="10 11">
    <name type="scientific">Reyranella soli</name>
    <dbReference type="NCBI Taxonomy" id="1230389"/>
    <lineage>
        <taxon>Bacteria</taxon>
        <taxon>Pseudomonadati</taxon>
        <taxon>Pseudomonadota</taxon>
        <taxon>Alphaproteobacteria</taxon>
        <taxon>Hyphomicrobiales</taxon>
        <taxon>Reyranellaceae</taxon>
        <taxon>Reyranella</taxon>
    </lineage>
</organism>
<dbReference type="GO" id="GO:0005524">
    <property type="term" value="F:ATP binding"/>
    <property type="evidence" value="ECO:0007669"/>
    <property type="project" value="UniProtKB-KW"/>
</dbReference>
<feature type="domain" description="ABC transmembrane type-1" evidence="9">
    <location>
        <begin position="384"/>
        <end position="573"/>
    </location>
</feature>
<evidence type="ECO:0000256" key="6">
    <source>
        <dbReference type="ARBA" id="ARBA00022989"/>
    </source>
</evidence>
<accession>A0A512N5P0</accession>
<evidence type="ECO:0000256" key="2">
    <source>
        <dbReference type="ARBA" id="ARBA00007069"/>
    </source>
</evidence>
<dbReference type="InterPro" id="IPR035906">
    <property type="entry name" value="MetI-like_sf"/>
</dbReference>
<keyword evidence="3 8" id="KW-0813">Transport</keyword>
<keyword evidence="5 8" id="KW-0812">Transmembrane</keyword>
<evidence type="ECO:0000256" key="8">
    <source>
        <dbReference type="RuleBase" id="RU363032"/>
    </source>
</evidence>
<dbReference type="PROSITE" id="PS50928">
    <property type="entry name" value="ABC_TM1"/>
    <property type="match status" value="2"/>
</dbReference>
<dbReference type="PANTHER" id="PTHR42929">
    <property type="entry name" value="INNER MEMBRANE ABC TRANSPORTER PERMEASE PROTEIN YDCU-RELATED-RELATED"/>
    <property type="match status" value="1"/>
</dbReference>
<feature type="transmembrane region" description="Helical" evidence="8">
    <location>
        <begin position="504"/>
        <end position="530"/>
    </location>
</feature>
<evidence type="ECO:0000256" key="3">
    <source>
        <dbReference type="ARBA" id="ARBA00022448"/>
    </source>
</evidence>
<feature type="transmembrane region" description="Helical" evidence="8">
    <location>
        <begin position="329"/>
        <end position="353"/>
    </location>
</feature>
<dbReference type="Proteomes" id="UP000321058">
    <property type="component" value="Unassembled WGS sequence"/>
</dbReference>
<dbReference type="GO" id="GO:0055085">
    <property type="term" value="P:transmembrane transport"/>
    <property type="evidence" value="ECO:0007669"/>
    <property type="project" value="InterPro"/>
</dbReference>
<evidence type="ECO:0000256" key="1">
    <source>
        <dbReference type="ARBA" id="ARBA00004651"/>
    </source>
</evidence>
<feature type="transmembrane region" description="Helical" evidence="8">
    <location>
        <begin position="420"/>
        <end position="441"/>
    </location>
</feature>
<keyword evidence="10" id="KW-0067">ATP-binding</keyword>
<keyword evidence="6 8" id="KW-1133">Transmembrane helix</keyword>
<comment type="subcellular location">
    <subcellularLocation>
        <location evidence="1 8">Cell membrane</location>
        <topology evidence="1 8">Multi-pass membrane protein</topology>
    </subcellularLocation>
</comment>
<feature type="domain" description="ABC transmembrane type-1" evidence="9">
    <location>
        <begin position="66"/>
        <end position="273"/>
    </location>
</feature>
<feature type="transmembrane region" description="Helical" evidence="8">
    <location>
        <begin position="383"/>
        <end position="408"/>
    </location>
</feature>
<dbReference type="SUPFAM" id="SSF161098">
    <property type="entry name" value="MetI-like"/>
    <property type="match status" value="2"/>
</dbReference>
<gene>
    <name evidence="10" type="ORF">RSO01_14620</name>
</gene>
<evidence type="ECO:0000313" key="11">
    <source>
        <dbReference type="Proteomes" id="UP000321058"/>
    </source>
</evidence>
<feature type="transmembrane region" description="Helical" evidence="8">
    <location>
        <begin position="155"/>
        <end position="174"/>
    </location>
</feature>
<keyword evidence="10" id="KW-0547">Nucleotide-binding</keyword>
<protein>
    <submittedName>
        <fullName evidence="10">Spermidine/putrescine ABC transporter ATP-binding protein</fullName>
    </submittedName>
</protein>
<dbReference type="GO" id="GO:0005886">
    <property type="term" value="C:plasma membrane"/>
    <property type="evidence" value="ECO:0007669"/>
    <property type="project" value="UniProtKB-SubCell"/>
</dbReference>
<feature type="transmembrane region" description="Helical" evidence="8">
    <location>
        <begin position="550"/>
        <end position="575"/>
    </location>
</feature>
<feature type="transmembrane region" description="Helical" evidence="8">
    <location>
        <begin position="245"/>
        <end position="272"/>
    </location>
</feature>
<comment type="caution">
    <text evidence="10">The sequence shown here is derived from an EMBL/GenBank/DDBJ whole genome shotgun (WGS) entry which is preliminary data.</text>
</comment>
<reference evidence="10 11" key="1">
    <citation type="submission" date="2019-07" db="EMBL/GenBank/DDBJ databases">
        <title>Whole genome shotgun sequence of Reyranella soli NBRC 108950.</title>
        <authorList>
            <person name="Hosoyama A."/>
            <person name="Uohara A."/>
            <person name="Ohji S."/>
            <person name="Ichikawa N."/>
        </authorList>
    </citation>
    <scope>NUCLEOTIDE SEQUENCE [LARGE SCALE GENOMIC DNA]</scope>
    <source>
        <strain evidence="10 11">NBRC 108950</strain>
    </source>
</reference>
<feature type="transmembrane region" description="Helical" evidence="8">
    <location>
        <begin position="12"/>
        <end position="32"/>
    </location>
</feature>
<dbReference type="InterPro" id="IPR000515">
    <property type="entry name" value="MetI-like"/>
</dbReference>
<evidence type="ECO:0000256" key="7">
    <source>
        <dbReference type="ARBA" id="ARBA00023136"/>
    </source>
</evidence>
<name>A0A512N5P0_9HYPH</name>
<proteinExistence type="inferred from homology"/>
<evidence type="ECO:0000259" key="9">
    <source>
        <dbReference type="PROSITE" id="PS50928"/>
    </source>
</evidence>
<dbReference type="AlphaFoldDB" id="A0A512N5P0"/>
<dbReference type="CDD" id="cd06261">
    <property type="entry name" value="TM_PBP2"/>
    <property type="match status" value="2"/>
</dbReference>
<keyword evidence="7 8" id="KW-0472">Membrane</keyword>
<dbReference type="Pfam" id="PF00528">
    <property type="entry name" value="BPD_transp_1"/>
    <property type="match status" value="2"/>
</dbReference>
<feature type="transmembrane region" description="Helical" evidence="8">
    <location>
        <begin position="65"/>
        <end position="90"/>
    </location>
</feature>
<feature type="transmembrane region" description="Helical" evidence="8">
    <location>
        <begin position="102"/>
        <end position="126"/>
    </location>
</feature>
<dbReference type="Gene3D" id="1.10.3720.10">
    <property type="entry name" value="MetI-like"/>
    <property type="match status" value="2"/>
</dbReference>
<evidence type="ECO:0000256" key="5">
    <source>
        <dbReference type="ARBA" id="ARBA00022692"/>
    </source>
</evidence>
<feature type="transmembrane region" description="Helical" evidence="8">
    <location>
        <begin position="453"/>
        <end position="476"/>
    </location>
</feature>
<feature type="transmembrane region" description="Helical" evidence="8">
    <location>
        <begin position="195"/>
        <end position="225"/>
    </location>
</feature>
<evidence type="ECO:0000256" key="4">
    <source>
        <dbReference type="ARBA" id="ARBA00022475"/>
    </source>
</evidence>